<keyword evidence="1" id="KW-1133">Transmembrane helix</keyword>
<feature type="transmembrane region" description="Helical" evidence="1">
    <location>
        <begin position="43"/>
        <end position="61"/>
    </location>
</feature>
<evidence type="ECO:0000313" key="3">
    <source>
        <dbReference type="Proteomes" id="UP000185860"/>
    </source>
</evidence>
<keyword evidence="1" id="KW-0472">Membrane</keyword>
<keyword evidence="1" id="KW-0812">Transmembrane</keyword>
<dbReference type="STRING" id="454136.NIES2119_24585"/>
<feature type="transmembrane region" description="Helical" evidence="1">
    <location>
        <begin position="73"/>
        <end position="91"/>
    </location>
</feature>
<dbReference type="Proteomes" id="UP000185860">
    <property type="component" value="Unassembled WGS sequence"/>
</dbReference>
<feature type="transmembrane region" description="Helical" evidence="1">
    <location>
        <begin position="97"/>
        <end position="119"/>
    </location>
</feature>
<protein>
    <submittedName>
        <fullName evidence="2">DUF4126 domain-containing protein</fullName>
    </submittedName>
</protein>
<evidence type="ECO:0000256" key="1">
    <source>
        <dbReference type="SAM" id="Phobius"/>
    </source>
</evidence>
<evidence type="ECO:0000313" key="2">
    <source>
        <dbReference type="EMBL" id="OKH32921.1"/>
    </source>
</evidence>
<name>A0A1U7I8W8_9CYAN</name>
<reference evidence="2 3" key="1">
    <citation type="submission" date="2016-11" db="EMBL/GenBank/DDBJ databases">
        <title>Draft Genome Sequences of Nine Cyanobacterial Strains from Diverse Habitats.</title>
        <authorList>
            <person name="Zhu T."/>
            <person name="Hou S."/>
            <person name="Lu X."/>
            <person name="Hess W.R."/>
        </authorList>
    </citation>
    <scope>NUCLEOTIDE SEQUENCE [LARGE SCALE GENOMIC DNA]</scope>
    <source>
        <strain evidence="2 3">IAM M-71</strain>
    </source>
</reference>
<proteinExistence type="predicted"/>
<dbReference type="EMBL" id="MRCE01000034">
    <property type="protein sequence ID" value="OKH32921.1"/>
    <property type="molecule type" value="Genomic_DNA"/>
</dbReference>
<comment type="caution">
    <text evidence="2">The sequence shown here is derived from an EMBL/GenBank/DDBJ whole genome shotgun (WGS) entry which is preliminary data.</text>
</comment>
<dbReference type="AlphaFoldDB" id="A0A1U7I8W8"/>
<dbReference type="OrthoDB" id="9812409at2"/>
<organism evidence="2 3">
    <name type="scientific">[Phormidium ambiguum] IAM M-71</name>
    <dbReference type="NCBI Taxonomy" id="454136"/>
    <lineage>
        <taxon>Bacteria</taxon>
        <taxon>Bacillati</taxon>
        <taxon>Cyanobacteriota</taxon>
        <taxon>Cyanophyceae</taxon>
        <taxon>Oscillatoriophycideae</taxon>
        <taxon>Aerosakkonematales</taxon>
        <taxon>Aerosakkonemataceae</taxon>
        <taxon>Floridanema</taxon>
    </lineage>
</organism>
<accession>A0A1U7I8W8</accession>
<gene>
    <name evidence="2" type="ORF">NIES2119_24585</name>
</gene>
<sequence length="153" mass="15650">MVYFLALVIGIIAGLRAMTAPAAISWAAYLGYLNLGGSWLAFMGYRFTPWIFSVLALGEFITDQLPSTPSRKVPVQFGARLVSGALSGAVVGFDGGILWGGLVAGIVGAVIGTLGGAAVRSQLATAFGRDLPAALLEDAAAIGGAILVVRLLQ</sequence>